<dbReference type="Proteomes" id="UP001232148">
    <property type="component" value="Unassembled WGS sequence"/>
</dbReference>
<feature type="region of interest" description="Disordered" evidence="1">
    <location>
        <begin position="148"/>
        <end position="174"/>
    </location>
</feature>
<evidence type="ECO:0000313" key="3">
    <source>
        <dbReference type="EMBL" id="KAK2031281.1"/>
    </source>
</evidence>
<sequence>MRNATNLSKTEKEKRKGEGSTGKKREKDENNNNKRKRKKEKINAGQGKLPHFRSFSEESTEPAWNSRSVVDSAKDSSGKAPSLPPIPSSLRRSSCSRWGREEDNDGSATMRRPGFPGIAGSRGTHCLEKVPVLPSFGMVGGGRALKAGVREGGAGTRSKVKTTTDEMDVSETRPNRQGRLVEHLQPLLQGSCTRPPHETSRLERNTPGKLRMCTKKVCMLLKRLVALFLPSNVTGLWFLSRKDLDGPAFTDT</sequence>
<evidence type="ECO:0000256" key="1">
    <source>
        <dbReference type="SAM" id="MobiDB-lite"/>
    </source>
</evidence>
<keyword evidence="2" id="KW-0472">Membrane</keyword>
<proteinExistence type="predicted"/>
<feature type="region of interest" description="Disordered" evidence="1">
    <location>
        <begin position="1"/>
        <end position="123"/>
    </location>
</feature>
<keyword evidence="2" id="KW-1133">Transmembrane helix</keyword>
<evidence type="ECO:0000313" key="4">
    <source>
        <dbReference type="Proteomes" id="UP001232148"/>
    </source>
</evidence>
<comment type="caution">
    <text evidence="3">The sequence shown here is derived from an EMBL/GenBank/DDBJ whole genome shotgun (WGS) entry which is preliminary data.</text>
</comment>
<protein>
    <submittedName>
        <fullName evidence="3">Uncharacterized protein</fullName>
    </submittedName>
</protein>
<dbReference type="AlphaFoldDB" id="A0AAD9HNC5"/>
<feature type="compositionally biased region" description="Low complexity" evidence="1">
    <location>
        <begin position="88"/>
        <end position="97"/>
    </location>
</feature>
<keyword evidence="2" id="KW-0812">Transmembrane</keyword>
<feature type="transmembrane region" description="Helical" evidence="2">
    <location>
        <begin position="220"/>
        <end position="239"/>
    </location>
</feature>
<accession>A0AAD9HNC5</accession>
<feature type="compositionally biased region" description="Basic and acidic residues" evidence="1">
    <location>
        <begin position="9"/>
        <end position="32"/>
    </location>
</feature>
<reference evidence="3" key="1">
    <citation type="submission" date="2021-06" db="EMBL/GenBank/DDBJ databases">
        <title>Comparative genomics, transcriptomics and evolutionary studies reveal genomic signatures of adaptation to plant cell wall in hemibiotrophic fungi.</title>
        <authorList>
            <consortium name="DOE Joint Genome Institute"/>
            <person name="Baroncelli R."/>
            <person name="Diaz J.F."/>
            <person name="Benocci T."/>
            <person name="Peng M."/>
            <person name="Battaglia E."/>
            <person name="Haridas S."/>
            <person name="Andreopoulos W."/>
            <person name="Labutti K."/>
            <person name="Pangilinan J."/>
            <person name="Floch G.L."/>
            <person name="Makela M.R."/>
            <person name="Henrissat B."/>
            <person name="Grigoriev I.V."/>
            <person name="Crouch J.A."/>
            <person name="De Vries R.P."/>
            <person name="Sukno S.A."/>
            <person name="Thon M.R."/>
        </authorList>
    </citation>
    <scope>NUCLEOTIDE SEQUENCE</scope>
    <source>
        <strain evidence="3">MAFF235873</strain>
    </source>
</reference>
<name>A0AAD9HNC5_9PEZI</name>
<dbReference type="EMBL" id="MU842842">
    <property type="protein sequence ID" value="KAK2031281.1"/>
    <property type="molecule type" value="Genomic_DNA"/>
</dbReference>
<organism evidence="3 4">
    <name type="scientific">Colletotrichum zoysiae</name>
    <dbReference type="NCBI Taxonomy" id="1216348"/>
    <lineage>
        <taxon>Eukaryota</taxon>
        <taxon>Fungi</taxon>
        <taxon>Dikarya</taxon>
        <taxon>Ascomycota</taxon>
        <taxon>Pezizomycotina</taxon>
        <taxon>Sordariomycetes</taxon>
        <taxon>Hypocreomycetidae</taxon>
        <taxon>Glomerellales</taxon>
        <taxon>Glomerellaceae</taxon>
        <taxon>Colletotrichum</taxon>
        <taxon>Colletotrichum graminicola species complex</taxon>
    </lineage>
</organism>
<evidence type="ECO:0000256" key="2">
    <source>
        <dbReference type="SAM" id="Phobius"/>
    </source>
</evidence>
<keyword evidence="4" id="KW-1185">Reference proteome</keyword>
<gene>
    <name evidence="3" type="ORF">LX32DRAFT_650921</name>
</gene>